<name>A0A6M5YLI1_9BACT</name>
<dbReference type="EMBL" id="CP053452">
    <property type="protein sequence ID" value="QJW94828.1"/>
    <property type="molecule type" value="Genomic_DNA"/>
</dbReference>
<dbReference type="InterPro" id="IPR036465">
    <property type="entry name" value="vWFA_dom_sf"/>
</dbReference>
<keyword evidence="3" id="KW-1185">Reference proteome</keyword>
<organism evidence="2 3">
    <name type="scientific">Frigoriglobus tundricola</name>
    <dbReference type="NCBI Taxonomy" id="2774151"/>
    <lineage>
        <taxon>Bacteria</taxon>
        <taxon>Pseudomonadati</taxon>
        <taxon>Planctomycetota</taxon>
        <taxon>Planctomycetia</taxon>
        <taxon>Gemmatales</taxon>
        <taxon>Gemmataceae</taxon>
        <taxon>Frigoriglobus</taxon>
    </lineage>
</organism>
<dbReference type="CDD" id="cd00198">
    <property type="entry name" value="vWFA"/>
    <property type="match status" value="1"/>
</dbReference>
<evidence type="ECO:0000313" key="2">
    <source>
        <dbReference type="EMBL" id="QJW94828.1"/>
    </source>
</evidence>
<dbReference type="Gene3D" id="3.40.50.410">
    <property type="entry name" value="von Willebrand factor, type A domain"/>
    <property type="match status" value="1"/>
</dbReference>
<evidence type="ECO:0000259" key="1">
    <source>
        <dbReference type="PROSITE" id="PS50234"/>
    </source>
</evidence>
<dbReference type="Proteomes" id="UP000503447">
    <property type="component" value="Chromosome"/>
</dbReference>
<dbReference type="KEGG" id="ftj:FTUN_2354"/>
<dbReference type="InterPro" id="IPR002035">
    <property type="entry name" value="VWF_A"/>
</dbReference>
<accession>A0A6M5YLI1</accession>
<dbReference type="SUPFAM" id="SSF53300">
    <property type="entry name" value="vWA-like"/>
    <property type="match status" value="1"/>
</dbReference>
<dbReference type="PROSITE" id="PS50234">
    <property type="entry name" value="VWFA"/>
    <property type="match status" value="1"/>
</dbReference>
<sequence>MPALAAAAWGLTVLLVLPPGSHKPGEIKEAEYRHLVLVLDVSRSMEVADAGPGGKQKRAERAADLIQSFFERVQAERYKTTVIAVASEAKPVVLDTTDREVVRNVLTELPMRHAFKAGETNMFAGIEEAVKVAKPWPPGSAVLMVVTDGDTVPTTGMPKMPASIGNNVVMVGVGNPTVGTALGGHNTRQDVSTLRQVATRLNGTYHDGNEKQLTTALISQLDEKAKPKGGDKWTAREYALLCVGSGAAACALLPALLTLLGTGWEPGRRPGFDRRTR</sequence>
<proteinExistence type="predicted"/>
<dbReference type="Pfam" id="PF13519">
    <property type="entry name" value="VWA_2"/>
    <property type="match status" value="1"/>
</dbReference>
<protein>
    <recommendedName>
        <fullName evidence="1">VWFA domain-containing protein</fullName>
    </recommendedName>
</protein>
<gene>
    <name evidence="2" type="ORF">FTUN_2354</name>
</gene>
<dbReference type="RefSeq" id="WP_171470744.1">
    <property type="nucleotide sequence ID" value="NZ_CP053452.2"/>
</dbReference>
<evidence type="ECO:0000313" key="3">
    <source>
        <dbReference type="Proteomes" id="UP000503447"/>
    </source>
</evidence>
<reference evidence="3" key="1">
    <citation type="submission" date="2020-05" db="EMBL/GenBank/DDBJ databases">
        <title>Frigoriglobus tundricola gen. nov., sp. nov., a psychrotolerant cellulolytic planctomycete of the family Gemmataceae with two divergent copies of 16S rRNA gene.</title>
        <authorList>
            <person name="Kulichevskaya I.S."/>
            <person name="Ivanova A.A."/>
            <person name="Naumoff D.G."/>
            <person name="Beletsky A.V."/>
            <person name="Rijpstra W.I.C."/>
            <person name="Sinninghe Damste J.S."/>
            <person name="Mardanov A.V."/>
            <person name="Ravin N.V."/>
            <person name="Dedysh S.N."/>
        </authorList>
    </citation>
    <scope>NUCLEOTIDE SEQUENCE [LARGE SCALE GENOMIC DNA]</scope>
    <source>
        <strain evidence="3">PL17</strain>
    </source>
</reference>
<dbReference type="SMART" id="SM00327">
    <property type="entry name" value="VWA"/>
    <property type="match status" value="1"/>
</dbReference>
<feature type="domain" description="VWFA" evidence="1">
    <location>
        <begin position="34"/>
        <end position="221"/>
    </location>
</feature>
<dbReference type="AlphaFoldDB" id="A0A6M5YLI1"/>